<dbReference type="Proteomes" id="UP000659697">
    <property type="component" value="Unassembled WGS sequence"/>
</dbReference>
<evidence type="ECO:0000256" key="7">
    <source>
        <dbReference type="ARBA" id="ARBA00023136"/>
    </source>
</evidence>
<organism evidence="9 10">
    <name type="scientific">Alishewanella longhuensis</name>
    <dbReference type="NCBI Taxonomy" id="1091037"/>
    <lineage>
        <taxon>Bacteria</taxon>
        <taxon>Pseudomonadati</taxon>
        <taxon>Pseudomonadota</taxon>
        <taxon>Gammaproteobacteria</taxon>
        <taxon>Alteromonadales</taxon>
        <taxon>Alteromonadaceae</taxon>
        <taxon>Alishewanella</taxon>
    </lineage>
</organism>
<name>A0ABQ3L0D2_9ALTE</name>
<feature type="transmembrane region" description="Helical" evidence="8">
    <location>
        <begin position="128"/>
        <end position="150"/>
    </location>
</feature>
<keyword evidence="4" id="KW-1003">Cell membrane</keyword>
<reference evidence="10" key="1">
    <citation type="journal article" date="2019" name="Int. J. Syst. Evol. Microbiol.">
        <title>The Global Catalogue of Microorganisms (GCM) 10K type strain sequencing project: providing services to taxonomists for standard genome sequencing and annotation.</title>
        <authorList>
            <consortium name="The Broad Institute Genomics Platform"/>
            <consortium name="The Broad Institute Genome Sequencing Center for Infectious Disease"/>
            <person name="Wu L."/>
            <person name="Ma J."/>
        </authorList>
    </citation>
    <scope>NUCLEOTIDE SEQUENCE [LARGE SCALE GENOMIC DNA]</scope>
    <source>
        <strain evidence="10">CGMCC 1.7003</strain>
    </source>
</reference>
<evidence type="ECO:0000256" key="3">
    <source>
        <dbReference type="ARBA" id="ARBA00022448"/>
    </source>
</evidence>
<feature type="transmembrane region" description="Helical" evidence="8">
    <location>
        <begin position="251"/>
        <end position="270"/>
    </location>
</feature>
<feature type="transmembrane region" description="Helical" evidence="8">
    <location>
        <begin position="157"/>
        <end position="177"/>
    </location>
</feature>
<dbReference type="EMBL" id="BNAO01000005">
    <property type="protein sequence ID" value="GHG71690.1"/>
    <property type="molecule type" value="Genomic_DNA"/>
</dbReference>
<feature type="transmembrane region" description="Helical" evidence="8">
    <location>
        <begin position="306"/>
        <end position="325"/>
    </location>
</feature>
<feature type="transmembrane region" description="Helical" evidence="8">
    <location>
        <begin position="389"/>
        <end position="410"/>
    </location>
</feature>
<evidence type="ECO:0000256" key="5">
    <source>
        <dbReference type="ARBA" id="ARBA00022692"/>
    </source>
</evidence>
<comment type="caution">
    <text evidence="8">Lacks conserved residue(s) required for the propagation of feature annotation.</text>
</comment>
<dbReference type="InterPro" id="IPR003804">
    <property type="entry name" value="Lactate_perm"/>
</dbReference>
<feature type="transmembrane region" description="Helical" evidence="8">
    <location>
        <begin position="519"/>
        <end position="539"/>
    </location>
</feature>
<protein>
    <recommendedName>
        <fullName evidence="8">L-lactate permease</fullName>
    </recommendedName>
</protein>
<feature type="transmembrane region" description="Helical" evidence="8">
    <location>
        <begin position="441"/>
        <end position="463"/>
    </location>
</feature>
<feature type="transmembrane region" description="Helical" evidence="8">
    <location>
        <begin position="6"/>
        <end position="23"/>
    </location>
</feature>
<keyword evidence="10" id="KW-1185">Reference proteome</keyword>
<evidence type="ECO:0000313" key="9">
    <source>
        <dbReference type="EMBL" id="GHG71690.1"/>
    </source>
</evidence>
<keyword evidence="6 8" id="KW-1133">Transmembrane helix</keyword>
<comment type="subcellular location">
    <subcellularLocation>
        <location evidence="8">Cell inner membrane</location>
        <topology evidence="8">Multi-pass membrane protein</topology>
    </subcellularLocation>
    <subcellularLocation>
        <location evidence="1">Cell membrane</location>
        <topology evidence="1">Multi-pass membrane protein</topology>
    </subcellularLocation>
</comment>
<keyword evidence="8" id="KW-0997">Cell inner membrane</keyword>
<feature type="transmembrane region" description="Helical" evidence="8">
    <location>
        <begin position="218"/>
        <end position="239"/>
    </location>
</feature>
<comment type="caution">
    <text evidence="9">The sequence shown here is derived from an EMBL/GenBank/DDBJ whole genome shotgun (WGS) entry which is preliminary data.</text>
</comment>
<evidence type="ECO:0000256" key="1">
    <source>
        <dbReference type="ARBA" id="ARBA00004651"/>
    </source>
</evidence>
<feature type="transmembrane region" description="Helical" evidence="8">
    <location>
        <begin position="66"/>
        <end position="90"/>
    </location>
</feature>
<comment type="similarity">
    <text evidence="2 8">Belongs to the lactate permease family.</text>
</comment>
<accession>A0ABQ3L0D2</accession>
<keyword evidence="5 8" id="KW-0812">Transmembrane</keyword>
<dbReference type="RefSeq" id="WP_189433185.1">
    <property type="nucleotide sequence ID" value="NZ_BNAO01000005.1"/>
</dbReference>
<proteinExistence type="inferred from homology"/>
<feature type="transmembrane region" description="Helical" evidence="8">
    <location>
        <begin position="102"/>
        <end position="122"/>
    </location>
</feature>
<dbReference type="Pfam" id="PF02652">
    <property type="entry name" value="Lactate_perm"/>
    <property type="match status" value="1"/>
</dbReference>
<sequence>MTLWQFLTAAMPLFSVFILLVLCRLPARQAMPLSLLLSTALAYWVWQMPLLQLSAALLEGLVIAATILWIIFGAIVLLKVLTLSGAMAVIKAGFSQLSADKRVQLVIIGWLFVGFLEGAAGFGTPAAIAAPLLVALGFTPLAAVVLALVADSAAVSFGAVGTPVLVGLAQGVPGVTAAELQQIALTAIGIDIFVASWLPLILVLMYSRFFSEQANWRYGLAAAPFALLSGLAFTLPAYGVTWWLGPEFPSVLGALLGLAITCSAAHFNILTPTPAIKQSSDNAATLCSENSDSQIAPKAVLNAIPLWQAWLPYVGVAVLLVLTRISELPIKAWLQGLNWQWQGILGTELTVSVAPLYLPGSVFMLVALTAALVFRLSKTEIGNAFRQSGTMLLPSCIALAAAVPMVRIFLHSDVNALDLPAMPLALAALAAEYLSDYWLALAPLVGALGSFIAGSATFSNLMFGSFQQAMAQQAELPQTLVLALQMLGANAGNMICVVNVVAAASVVNLNGREGEIIRYTLWPMLFYCSGAALVAFWFFS</sequence>
<dbReference type="PANTHER" id="PTHR30003:SF0">
    <property type="entry name" value="GLYCOLATE PERMEASE GLCA-RELATED"/>
    <property type="match status" value="1"/>
</dbReference>
<feature type="transmembrane region" description="Helical" evidence="8">
    <location>
        <begin position="483"/>
        <end position="507"/>
    </location>
</feature>
<evidence type="ECO:0000256" key="2">
    <source>
        <dbReference type="ARBA" id="ARBA00010100"/>
    </source>
</evidence>
<evidence type="ECO:0000256" key="4">
    <source>
        <dbReference type="ARBA" id="ARBA00022475"/>
    </source>
</evidence>
<comment type="function">
    <text evidence="8">Uptake of L-lactate across the membrane. Can also transport D-lactate and glycolate.</text>
</comment>
<dbReference type="PANTHER" id="PTHR30003">
    <property type="entry name" value="L-LACTATE PERMEASE"/>
    <property type="match status" value="1"/>
</dbReference>
<evidence type="ECO:0000256" key="6">
    <source>
        <dbReference type="ARBA" id="ARBA00022989"/>
    </source>
</evidence>
<feature type="transmembrane region" description="Helical" evidence="8">
    <location>
        <begin position="183"/>
        <end position="206"/>
    </location>
</feature>
<evidence type="ECO:0000256" key="8">
    <source>
        <dbReference type="RuleBase" id="RU365092"/>
    </source>
</evidence>
<feature type="transmembrane region" description="Helical" evidence="8">
    <location>
        <begin position="30"/>
        <end position="46"/>
    </location>
</feature>
<keyword evidence="7 8" id="KW-0472">Membrane</keyword>
<feature type="transmembrane region" description="Helical" evidence="8">
    <location>
        <begin position="356"/>
        <end position="377"/>
    </location>
</feature>
<gene>
    <name evidence="9" type="ORF">GCM10010919_23350</name>
</gene>
<keyword evidence="3 8" id="KW-0813">Transport</keyword>
<evidence type="ECO:0000313" key="10">
    <source>
        <dbReference type="Proteomes" id="UP000659697"/>
    </source>
</evidence>